<accession>A0ACC2XF47</accession>
<evidence type="ECO:0000313" key="1">
    <source>
        <dbReference type="EMBL" id="KAJ9121337.1"/>
    </source>
</evidence>
<gene>
    <name evidence="1" type="ORF">QFC24_004674</name>
</gene>
<comment type="caution">
    <text evidence="1">The sequence shown here is derived from an EMBL/GenBank/DDBJ whole genome shotgun (WGS) entry which is preliminary data.</text>
</comment>
<evidence type="ECO:0000313" key="2">
    <source>
        <dbReference type="Proteomes" id="UP001234202"/>
    </source>
</evidence>
<protein>
    <submittedName>
        <fullName evidence="1">Uncharacterized protein</fullName>
    </submittedName>
</protein>
<reference evidence="1" key="1">
    <citation type="submission" date="2023-04" db="EMBL/GenBank/DDBJ databases">
        <title>Draft Genome sequencing of Naganishia species isolated from polar environments using Oxford Nanopore Technology.</title>
        <authorList>
            <person name="Leo P."/>
            <person name="Venkateswaran K."/>
        </authorList>
    </citation>
    <scope>NUCLEOTIDE SEQUENCE</scope>
    <source>
        <strain evidence="1">DBVPG 5303</strain>
    </source>
</reference>
<dbReference type="Proteomes" id="UP001234202">
    <property type="component" value="Unassembled WGS sequence"/>
</dbReference>
<proteinExistence type="predicted"/>
<organism evidence="1 2">
    <name type="scientific">Naganishia onofrii</name>
    <dbReference type="NCBI Taxonomy" id="1851511"/>
    <lineage>
        <taxon>Eukaryota</taxon>
        <taxon>Fungi</taxon>
        <taxon>Dikarya</taxon>
        <taxon>Basidiomycota</taxon>
        <taxon>Agaricomycotina</taxon>
        <taxon>Tremellomycetes</taxon>
        <taxon>Filobasidiales</taxon>
        <taxon>Filobasidiaceae</taxon>
        <taxon>Naganishia</taxon>
    </lineage>
</organism>
<name>A0ACC2XF47_9TREE</name>
<sequence>MATQHADREAAVDQLCAITATDTTMGRRSIEQVLRSTDWNVEQAANLIFSNPDTLRQQQQQQNTESRSDTQRDRSAAMNGRPRSAKHRPRETSAGPGRPPVGARVGISPLLRALTWPIRFVLRLISGLWYLLVRNVLPLGFLPYMPRFLLPPSGPSSSSSGYSSSIPLPSRLPFVETLRQECPDGYMPDFWRQGGEEAEDEDENEQGGRVDGTYKEFLNHLKEERKVGCVVLCCSDHEDDLEFKRNVLTNEEFVRCLRENDILIWGADIREKEGYQVSQTLQATTYPAISFFSLMPVNSSSGSSSNSKFTILTTVQGPPSTTTSAPALIQLITNTIVPRTRPFLNRLRRERHALEEARRVRDEQDRRLAESERRDRDKILKIRRDNEERARREREEAERLEREQAIKQREKERRDRFHADMREWRRYARQHLLRAEPSAEDVKAKRAIRVQIRLPQGVAGRSLSSATGARNVRVFPVDLDTSRDVYIWAETLLLDAQEADGEAAGKAASLPAGFTTDYPPRRDEPFLKLFTAYPRKEVAVDTEGWKVVLDAGGSLIMELGQGERFGGGDTDEEDSEDNDDESD</sequence>
<dbReference type="EMBL" id="JASBWV010000017">
    <property type="protein sequence ID" value="KAJ9121337.1"/>
    <property type="molecule type" value="Genomic_DNA"/>
</dbReference>
<keyword evidence="2" id="KW-1185">Reference proteome</keyword>